<gene>
    <name evidence="1" type="ORF">PaelaDRAFT_5652</name>
</gene>
<dbReference type="RefSeq" id="WP_007132803.1">
    <property type="nucleotide sequence ID" value="NZ_AGIP01000022.1"/>
</dbReference>
<dbReference type="STRING" id="743719.PaelaDRAFT_5652"/>
<sequence length="88" mass="9944">MTEKPIDKLHPTDQAAVYEVQKKLKEETATAHDIGVIMRVAQQNVSAFGNFGLTLILRIAEVHFQGRKKVDYIYTLENLNAAFGLDRN</sequence>
<evidence type="ECO:0000313" key="1">
    <source>
        <dbReference type="EMBL" id="EHB50105.1"/>
    </source>
</evidence>
<name>G4HNU1_9BACL</name>
<dbReference type="Proteomes" id="UP000003891">
    <property type="component" value="Unassembled WGS sequence"/>
</dbReference>
<protein>
    <submittedName>
        <fullName evidence="1">Uncharacterized protein</fullName>
    </submittedName>
</protein>
<dbReference type="EMBL" id="AGIP01000022">
    <property type="protein sequence ID" value="EHB50105.1"/>
    <property type="molecule type" value="Genomic_DNA"/>
</dbReference>
<dbReference type="OrthoDB" id="9943969at2"/>
<accession>G4HNU1</accession>
<proteinExistence type="predicted"/>
<dbReference type="AlphaFoldDB" id="G4HNU1"/>
<organism evidence="1 2">
    <name type="scientific">Paenibacillus lactis 154</name>
    <dbReference type="NCBI Taxonomy" id="743719"/>
    <lineage>
        <taxon>Bacteria</taxon>
        <taxon>Bacillati</taxon>
        <taxon>Bacillota</taxon>
        <taxon>Bacilli</taxon>
        <taxon>Bacillales</taxon>
        <taxon>Paenibacillaceae</taxon>
        <taxon>Paenibacillus</taxon>
    </lineage>
</organism>
<evidence type="ECO:0000313" key="2">
    <source>
        <dbReference type="Proteomes" id="UP000003891"/>
    </source>
</evidence>
<reference evidence="1 2" key="1">
    <citation type="submission" date="2011-09" db="EMBL/GenBank/DDBJ databases">
        <title>The draft genome of Paenibacillus lactis 154.</title>
        <authorList>
            <consortium name="US DOE Joint Genome Institute (JGI-PGF)"/>
            <person name="Lucas S."/>
            <person name="Han J."/>
            <person name="Lapidus A."/>
            <person name="Cheng J.-F."/>
            <person name="Goodwin L."/>
            <person name="Pitluck S."/>
            <person name="Peters L."/>
            <person name="Land M.L."/>
            <person name="Hauser L."/>
            <person name="Siebers A."/>
            <person name="Thelen M."/>
            <person name="Hugenholtz P."/>
            <person name="Allgaier M."/>
            <person name="Woyke T.J."/>
        </authorList>
    </citation>
    <scope>NUCLEOTIDE SEQUENCE [LARGE SCALE GENOMIC DNA]</scope>
    <source>
        <strain evidence="1 2">154</strain>
    </source>
</reference>